<dbReference type="Proteomes" id="UP001567538">
    <property type="component" value="Unassembled WGS sequence"/>
</dbReference>
<dbReference type="InterPro" id="IPR000477">
    <property type="entry name" value="RT_dom"/>
</dbReference>
<keyword evidence="7" id="KW-0695">RNA-directed DNA polymerase</keyword>
<dbReference type="InterPro" id="IPR051320">
    <property type="entry name" value="Viral_Replic_Matur_Polypro"/>
</dbReference>
<dbReference type="FunFam" id="3.30.70.270:FF:000020">
    <property type="entry name" value="Transposon Tf2-6 polyprotein-like Protein"/>
    <property type="match status" value="1"/>
</dbReference>
<comment type="caution">
    <text evidence="10">The sequence shown here is derived from an EMBL/GenBank/DDBJ whole genome shotgun (WGS) entry which is preliminary data.</text>
</comment>
<dbReference type="Pfam" id="PF00078">
    <property type="entry name" value="RVT_1"/>
    <property type="match status" value="1"/>
</dbReference>
<dbReference type="Gene3D" id="3.10.10.10">
    <property type="entry name" value="HIV Type 1 Reverse Transcriptase, subunit A, domain 1"/>
    <property type="match status" value="1"/>
</dbReference>
<dbReference type="GO" id="GO:0003964">
    <property type="term" value="F:RNA-directed DNA polymerase activity"/>
    <property type="evidence" value="ECO:0007669"/>
    <property type="project" value="UniProtKB-KW"/>
</dbReference>
<accession>A0ABD1HG48</accession>
<dbReference type="InterPro" id="IPR045358">
    <property type="entry name" value="Ty3_capsid"/>
</dbReference>
<dbReference type="Pfam" id="PF19259">
    <property type="entry name" value="Ty3_capsid"/>
    <property type="match status" value="1"/>
</dbReference>
<keyword evidence="5" id="KW-0255">Endonuclease</keyword>
<dbReference type="GO" id="GO:0008233">
    <property type="term" value="F:peptidase activity"/>
    <property type="evidence" value="ECO:0007669"/>
    <property type="project" value="UniProtKB-KW"/>
</dbReference>
<feature type="region of interest" description="Disordered" evidence="8">
    <location>
        <begin position="122"/>
        <end position="202"/>
    </location>
</feature>
<dbReference type="PANTHER" id="PTHR33064:SF37">
    <property type="entry name" value="RIBONUCLEASE H"/>
    <property type="match status" value="1"/>
</dbReference>
<protein>
    <recommendedName>
        <fullName evidence="9">Reverse transcriptase domain-containing protein</fullName>
    </recommendedName>
</protein>
<evidence type="ECO:0000259" key="9">
    <source>
        <dbReference type="PROSITE" id="PS50878"/>
    </source>
</evidence>
<keyword evidence="1" id="KW-0645">Protease</keyword>
<dbReference type="SUPFAM" id="SSF50630">
    <property type="entry name" value="Acid proteases"/>
    <property type="match status" value="1"/>
</dbReference>
<dbReference type="InterPro" id="IPR041577">
    <property type="entry name" value="RT_RNaseH_2"/>
</dbReference>
<dbReference type="AlphaFoldDB" id="A0ABD1HG48"/>
<dbReference type="CDD" id="cd00303">
    <property type="entry name" value="retropepsin_like"/>
    <property type="match status" value="1"/>
</dbReference>
<keyword evidence="11" id="KW-1185">Reference proteome</keyword>
<dbReference type="SUPFAM" id="SSF56672">
    <property type="entry name" value="DNA/RNA polymerases"/>
    <property type="match status" value="1"/>
</dbReference>
<dbReference type="InterPro" id="IPR043128">
    <property type="entry name" value="Rev_trsase/Diguanyl_cyclase"/>
</dbReference>
<dbReference type="CDD" id="cd09274">
    <property type="entry name" value="RNase_HI_RT_Ty3"/>
    <property type="match status" value="1"/>
</dbReference>
<sequence length="1054" mass="118659">MFSSTTNTGWTETLPMGSLPVSLDPVISQITQTPPLDPIATSIEHILATLARVENRLNDQDRRITATAAPFRPNPDPPYFPSFHSATAVAVPTPTLPFASGFPASSAPSTQPWRQPLVPANYTDFVPRPPPGFRSSGPRAHGPRPYLPPPTSAWDNPSARVVPEAHHGHNGPSSWDHPSARQPYGVNNHDPSKQFKMDPPHFDGSNEPSWISRIEFYFDHIMLPEDHRLHFVIMLFDPPVTDWIFNYRANNPSARWRDFLEDVRRKFDPKYFTNYIELLAKLMQTGTVAGYNTEFDNLMNNIHGVPESTLLPIYIGGLHQSVKNQVKFQHPVSVAAAMALATEFDSAVERPAHQPFQRCAWQPREARQQPPTGGVTPMSGPGPQTARPRGPEMSKLPIIRLSAAEKAERSKKGICWYCPDHWAPGHACRSNFLVYMGEEEDEAEQQDEEQHPPEPDVVTADLSHIYALEGRQRSDSIELQGSISKRPVTILVDTGSSHDFLHPDVAEKLHLPLTAINPFRVYVGNGESLLCSFASLQTTLIIQDHVFQIDLHILPVHGPDIILGMAWLRSLHRVTNDYDSGTIEFLRDGCRVCLRISPSLPRQVSSHSFAAIMSHQGVAEMFELVHCPVTLAEPDSAMSFPPELPTAVLSALEAHSSVFQVPSGMPPARTFDHRIHLLPNSKPANVRPYRYPYFQKNEIERQVREMLDSGIIRPSQSPFSSPVLLIRKKDDTFRFCIDYRALNTATVPDHFPIPTTDELFDELGAARFFTKLDLRSGYHQIRMNTNDIYKTAFRTHDGHFEFLVMPFGLTNAPSTFQAAMNDIFRPLLRKFVIVFFDDILIYSPTVDEHGHHIRQVLSILSDHQFFVKLSKCTFCCSTVDNLGHLSSGGELKADPTKIAAMVAWPTPTSVKQLRGFLGLTGYYRRFISGYAMIAAPLTELLRKDAFIWSDAAEDSFTALKQAMTTAHVLHLPDFDKTFYLETDASDFGIGAVLLQDNHPLAFFSKKLGPRRRVTSTYHKELYAIVEAVQKWRQYLLGREFIIRSDQKSLKELLQ</sequence>
<evidence type="ECO:0000256" key="3">
    <source>
        <dbReference type="ARBA" id="ARBA00022695"/>
    </source>
</evidence>
<organism evidence="10 11">
    <name type="scientific">Salvia divinorum</name>
    <name type="common">Maria pastora</name>
    <name type="synonym">Diviner's sage</name>
    <dbReference type="NCBI Taxonomy" id="28513"/>
    <lineage>
        <taxon>Eukaryota</taxon>
        <taxon>Viridiplantae</taxon>
        <taxon>Streptophyta</taxon>
        <taxon>Embryophyta</taxon>
        <taxon>Tracheophyta</taxon>
        <taxon>Spermatophyta</taxon>
        <taxon>Magnoliopsida</taxon>
        <taxon>eudicotyledons</taxon>
        <taxon>Gunneridae</taxon>
        <taxon>Pentapetalae</taxon>
        <taxon>asterids</taxon>
        <taxon>lamiids</taxon>
        <taxon>Lamiales</taxon>
        <taxon>Lamiaceae</taxon>
        <taxon>Nepetoideae</taxon>
        <taxon>Mentheae</taxon>
        <taxon>Salviinae</taxon>
        <taxon>Salvia</taxon>
        <taxon>Salvia subgen. Calosphace</taxon>
    </lineage>
</organism>
<evidence type="ECO:0000256" key="8">
    <source>
        <dbReference type="SAM" id="MobiDB-lite"/>
    </source>
</evidence>
<dbReference type="Pfam" id="PF17919">
    <property type="entry name" value="RT_RNaseH_2"/>
    <property type="match status" value="1"/>
</dbReference>
<feature type="domain" description="Reverse transcriptase" evidence="9">
    <location>
        <begin position="707"/>
        <end position="921"/>
    </location>
</feature>
<dbReference type="GO" id="GO:0006508">
    <property type="term" value="P:proteolysis"/>
    <property type="evidence" value="ECO:0007669"/>
    <property type="project" value="UniProtKB-KW"/>
</dbReference>
<keyword evidence="6" id="KW-0378">Hydrolase</keyword>
<evidence type="ECO:0000313" key="10">
    <source>
        <dbReference type="EMBL" id="KAL1555207.1"/>
    </source>
</evidence>
<dbReference type="FunFam" id="3.10.10.10:FF:000007">
    <property type="entry name" value="Retrovirus-related Pol polyprotein from transposon 17.6-like Protein"/>
    <property type="match status" value="1"/>
</dbReference>
<feature type="compositionally biased region" description="Basic and acidic residues" evidence="8">
    <location>
        <begin position="190"/>
        <end position="201"/>
    </location>
</feature>
<dbReference type="GO" id="GO:0004519">
    <property type="term" value="F:endonuclease activity"/>
    <property type="evidence" value="ECO:0007669"/>
    <property type="project" value="UniProtKB-KW"/>
</dbReference>
<feature type="region of interest" description="Disordered" evidence="8">
    <location>
        <begin position="360"/>
        <end position="396"/>
    </location>
</feature>
<gene>
    <name evidence="10" type="ORF">AAHA92_15677</name>
</gene>
<proteinExistence type="predicted"/>
<evidence type="ECO:0000256" key="4">
    <source>
        <dbReference type="ARBA" id="ARBA00022722"/>
    </source>
</evidence>
<reference evidence="10 11" key="1">
    <citation type="submission" date="2024-06" db="EMBL/GenBank/DDBJ databases">
        <title>A chromosome level genome sequence of Diviner's sage (Salvia divinorum).</title>
        <authorList>
            <person name="Ford S.A."/>
            <person name="Ro D.-K."/>
            <person name="Ness R.W."/>
            <person name="Phillips M.A."/>
        </authorList>
    </citation>
    <scope>NUCLEOTIDE SEQUENCE [LARGE SCALE GENOMIC DNA]</scope>
    <source>
        <strain evidence="10">SAF-2024a</strain>
        <tissue evidence="10">Leaf</tissue>
    </source>
</reference>
<dbReference type="Gene3D" id="3.10.20.370">
    <property type="match status" value="1"/>
</dbReference>
<dbReference type="Gene3D" id="3.30.70.270">
    <property type="match status" value="2"/>
</dbReference>
<dbReference type="PROSITE" id="PS50878">
    <property type="entry name" value="RT_POL"/>
    <property type="match status" value="1"/>
</dbReference>
<dbReference type="EMBL" id="JBEAFC010000006">
    <property type="protein sequence ID" value="KAL1555207.1"/>
    <property type="molecule type" value="Genomic_DNA"/>
</dbReference>
<evidence type="ECO:0000256" key="1">
    <source>
        <dbReference type="ARBA" id="ARBA00022670"/>
    </source>
</evidence>
<dbReference type="InterPro" id="IPR021109">
    <property type="entry name" value="Peptidase_aspartic_dom_sf"/>
</dbReference>
<evidence type="ECO:0000256" key="5">
    <source>
        <dbReference type="ARBA" id="ARBA00022759"/>
    </source>
</evidence>
<keyword evidence="3" id="KW-0548">Nucleotidyltransferase</keyword>
<name>A0ABD1HG48_SALDI</name>
<evidence type="ECO:0000313" key="11">
    <source>
        <dbReference type="Proteomes" id="UP001567538"/>
    </source>
</evidence>
<dbReference type="InterPro" id="IPR043502">
    <property type="entry name" value="DNA/RNA_pol_sf"/>
</dbReference>
<keyword evidence="4" id="KW-0540">Nuclease</keyword>
<evidence type="ECO:0000256" key="2">
    <source>
        <dbReference type="ARBA" id="ARBA00022679"/>
    </source>
</evidence>
<evidence type="ECO:0000256" key="7">
    <source>
        <dbReference type="ARBA" id="ARBA00022918"/>
    </source>
</evidence>
<dbReference type="Gene3D" id="2.40.70.10">
    <property type="entry name" value="Acid Proteases"/>
    <property type="match status" value="1"/>
</dbReference>
<dbReference type="Pfam" id="PF08284">
    <property type="entry name" value="RVP_2"/>
    <property type="match status" value="1"/>
</dbReference>
<dbReference type="CDD" id="cd01647">
    <property type="entry name" value="RT_LTR"/>
    <property type="match status" value="1"/>
</dbReference>
<keyword evidence="2" id="KW-0808">Transferase</keyword>
<dbReference type="PANTHER" id="PTHR33064">
    <property type="entry name" value="POL PROTEIN"/>
    <property type="match status" value="1"/>
</dbReference>
<evidence type="ECO:0000256" key="6">
    <source>
        <dbReference type="ARBA" id="ARBA00022801"/>
    </source>
</evidence>